<feature type="region of interest" description="Disordered" evidence="2">
    <location>
        <begin position="1"/>
        <end position="22"/>
    </location>
</feature>
<organism evidence="4 5">
    <name type="scientific">Sesamum indicum</name>
    <name type="common">Oriental sesame</name>
    <name type="synonym">Sesamum orientale</name>
    <dbReference type="NCBI Taxonomy" id="4182"/>
    <lineage>
        <taxon>Eukaryota</taxon>
        <taxon>Viridiplantae</taxon>
        <taxon>Streptophyta</taxon>
        <taxon>Embryophyta</taxon>
        <taxon>Tracheophyta</taxon>
        <taxon>Spermatophyta</taxon>
        <taxon>Magnoliopsida</taxon>
        <taxon>eudicotyledons</taxon>
        <taxon>Gunneridae</taxon>
        <taxon>Pentapetalae</taxon>
        <taxon>asterids</taxon>
        <taxon>lamiids</taxon>
        <taxon>Lamiales</taxon>
        <taxon>Pedaliaceae</taxon>
        <taxon>Sesamum</taxon>
    </lineage>
</organism>
<dbReference type="AlphaFoldDB" id="A0A8M8V3V0"/>
<sequence length="204" mass="22600">MTGLKGNGSPPSLPLPRPKSPPEYADLYRKRREMAKVQMLEREIGFLEEELKSIAGLQPASRPCKELAEFVTCNADPLIPVRTKKIRRSCCLWKWLCGASCFNVSSICCCCCQSHLERTRSHDCTTCSCSNPCKGCPTPKCNHCFCCSSRCSNKPTCSWTCCIPKCPSCLTCPSTRCVCNVKCLEGNMCSCCTKSCCNSCLFCY</sequence>
<dbReference type="RefSeq" id="XP_020553753.1">
    <property type="nucleotide sequence ID" value="XM_020698094.1"/>
</dbReference>
<dbReference type="SMART" id="SM01224">
    <property type="entry name" value="G_gamma"/>
    <property type="match status" value="1"/>
</dbReference>
<evidence type="ECO:0000313" key="4">
    <source>
        <dbReference type="Proteomes" id="UP000504604"/>
    </source>
</evidence>
<dbReference type="OrthoDB" id="1936517at2759"/>
<dbReference type="GeneID" id="105173685"/>
<dbReference type="InterPro" id="IPR015898">
    <property type="entry name" value="G-protein_gamma-like_dom"/>
</dbReference>
<feature type="compositionally biased region" description="Pro residues" evidence="2">
    <location>
        <begin position="11"/>
        <end position="21"/>
    </location>
</feature>
<feature type="coiled-coil region" evidence="1">
    <location>
        <begin position="30"/>
        <end position="57"/>
    </location>
</feature>
<name>A0A8M8V3V0_SESIN</name>
<feature type="compositionally biased region" description="Low complexity" evidence="2">
    <location>
        <begin position="1"/>
        <end position="10"/>
    </location>
</feature>
<evidence type="ECO:0000313" key="5">
    <source>
        <dbReference type="RefSeq" id="XP_020553753.1"/>
    </source>
</evidence>
<dbReference type="InterPro" id="IPR055305">
    <property type="entry name" value="GG3-like"/>
</dbReference>
<keyword evidence="4" id="KW-1185">Reference proteome</keyword>
<evidence type="ECO:0000259" key="3">
    <source>
        <dbReference type="SMART" id="SM01224"/>
    </source>
</evidence>
<dbReference type="PANTHER" id="PTHR32378">
    <property type="entry name" value="GUANINE NUCLEOTIDE-BINDING PROTEIN SUBUNIT GAMMA 3"/>
    <property type="match status" value="1"/>
</dbReference>
<evidence type="ECO:0000256" key="2">
    <source>
        <dbReference type="SAM" id="MobiDB-lite"/>
    </source>
</evidence>
<gene>
    <name evidence="5" type="primary">LOC105173685</name>
</gene>
<proteinExistence type="predicted"/>
<protein>
    <submittedName>
        <fullName evidence="5">Guanine nucleotide-binding protein subunit gamma 3-like isoform X1</fullName>
    </submittedName>
</protein>
<reference evidence="5" key="1">
    <citation type="submission" date="2025-08" db="UniProtKB">
        <authorList>
            <consortium name="RefSeq"/>
        </authorList>
    </citation>
    <scope>IDENTIFICATION</scope>
</reference>
<evidence type="ECO:0000256" key="1">
    <source>
        <dbReference type="SAM" id="Coils"/>
    </source>
</evidence>
<feature type="domain" description="G protein gamma" evidence="3">
    <location>
        <begin position="33"/>
        <end position="104"/>
    </location>
</feature>
<dbReference type="Proteomes" id="UP000504604">
    <property type="component" value="Linkage group LG11"/>
</dbReference>
<accession>A0A8M8V3V0</accession>
<keyword evidence="1" id="KW-0175">Coiled coil</keyword>
<dbReference type="PANTHER" id="PTHR32378:SF10">
    <property type="entry name" value="GUANINE NUCLEOTIDE-BINDING PROTEIN SUBUNIT GAMMA 3"/>
    <property type="match status" value="1"/>
</dbReference>